<keyword evidence="6 10" id="KW-0378">Hydrolase</keyword>
<dbReference type="InterPro" id="IPR016134">
    <property type="entry name" value="Dockerin_dom"/>
</dbReference>
<dbReference type="PRINTS" id="PR00911">
    <property type="entry name" value="GLHYDRLASE11"/>
</dbReference>
<dbReference type="SUPFAM" id="SSF49785">
    <property type="entry name" value="Galactose-binding domain-like"/>
    <property type="match status" value="1"/>
</dbReference>
<gene>
    <name evidence="15" type="ORF">B9R14_13355</name>
</gene>
<keyword evidence="4 10" id="KW-0858">Xylan degradation</keyword>
<dbReference type="InterPro" id="IPR018247">
    <property type="entry name" value="EF_Hand_1_Ca_BS"/>
</dbReference>
<keyword evidence="8 10" id="KW-0326">Glycosidase</keyword>
<dbReference type="EMBL" id="NEMB01000003">
    <property type="protein sequence ID" value="PQQ68366.1"/>
    <property type="molecule type" value="Genomic_DNA"/>
</dbReference>
<dbReference type="AlphaFoldDB" id="A0A2S8RF04"/>
<keyword evidence="9 10" id="KW-0624">Polysaccharide degradation</keyword>
<evidence type="ECO:0000256" key="11">
    <source>
        <dbReference type="SAM" id="MobiDB-lite"/>
    </source>
</evidence>
<dbReference type="PROSITE" id="PS51766">
    <property type="entry name" value="DOCKERIN"/>
    <property type="match status" value="1"/>
</dbReference>
<dbReference type="PROSITE" id="PS00018">
    <property type="entry name" value="EF_HAND_1"/>
    <property type="match status" value="2"/>
</dbReference>
<dbReference type="InterPro" id="IPR033123">
    <property type="entry name" value="GH11_dom"/>
</dbReference>
<dbReference type="Gene3D" id="2.60.120.180">
    <property type="match status" value="1"/>
</dbReference>
<evidence type="ECO:0000256" key="5">
    <source>
        <dbReference type="ARBA" id="ARBA00022729"/>
    </source>
</evidence>
<dbReference type="Proteomes" id="UP000239720">
    <property type="component" value="Unassembled WGS sequence"/>
</dbReference>
<dbReference type="PANTHER" id="PTHR46828:SF2">
    <property type="entry name" value="ENDO-1,4-BETA-XYLANASE A-RELATED"/>
    <property type="match status" value="1"/>
</dbReference>
<reference evidence="15 16" key="1">
    <citation type="journal article" date="2018" name="Syst. Appl. Microbiol.">
        <title>Characterization and high-quality draft genome sequence of Herbivorax saccincola A7, an anaerobic, alkaliphilic, thermophilic, cellulolytic, and xylanolytic bacterium.</title>
        <authorList>
            <person name="Aikawa S."/>
            <person name="Baramee S."/>
            <person name="Sermsathanaswadi J."/>
            <person name="Thianheng P."/>
            <person name="Tachaapaikoon C."/>
            <person name="Shikata A."/>
            <person name="Waeonukul R."/>
            <person name="Pason P."/>
            <person name="Ratanakhanokchai K."/>
            <person name="Kosugi A."/>
        </authorList>
    </citation>
    <scope>NUCLEOTIDE SEQUENCE [LARGE SCALE GENOMIC DNA]</scope>
    <source>
        <strain evidence="15 16">A7</strain>
    </source>
</reference>
<accession>A0A2S8RF04</accession>
<comment type="similarity">
    <text evidence="10">Belongs to the glycosyl hydrolase 11 (cellulase G) family.</text>
</comment>
<dbReference type="InterPro" id="IPR005084">
    <property type="entry name" value="CBM6"/>
</dbReference>
<dbReference type="Gene3D" id="2.60.120.260">
    <property type="entry name" value="Galactose-binding domain-like"/>
    <property type="match status" value="1"/>
</dbReference>
<evidence type="ECO:0000256" key="6">
    <source>
        <dbReference type="ARBA" id="ARBA00022801"/>
    </source>
</evidence>
<comment type="pathway">
    <text evidence="2 10">Glycan degradation; xylan degradation.</text>
</comment>
<dbReference type="InterPro" id="IPR002105">
    <property type="entry name" value="Dockerin_1_rpt"/>
</dbReference>
<feature type="region of interest" description="Disordered" evidence="11">
    <location>
        <begin position="173"/>
        <end position="208"/>
    </location>
</feature>
<dbReference type="PROSITE" id="PS51175">
    <property type="entry name" value="CBM6"/>
    <property type="match status" value="1"/>
</dbReference>
<dbReference type="InterPro" id="IPR033119">
    <property type="entry name" value="GH11_AS_2"/>
</dbReference>
<proteinExistence type="inferred from homology"/>
<dbReference type="PANTHER" id="PTHR46828">
    <property type="entry name" value="ENDO-1,4-BETA-XYLANASE A-RELATED"/>
    <property type="match status" value="1"/>
</dbReference>
<dbReference type="CDD" id="cd14256">
    <property type="entry name" value="Dockerin_I"/>
    <property type="match status" value="1"/>
</dbReference>
<dbReference type="Gene3D" id="1.10.1330.10">
    <property type="entry name" value="Dockerin domain"/>
    <property type="match status" value="1"/>
</dbReference>
<comment type="caution">
    <text evidence="15">The sequence shown here is derived from an EMBL/GenBank/DDBJ whole genome shotgun (WGS) entry which is preliminary data.</text>
</comment>
<dbReference type="InterPro" id="IPR001137">
    <property type="entry name" value="Glyco_hydro_11"/>
</dbReference>
<feature type="active site" description="Nucleophile" evidence="10">
    <location>
        <position position="67"/>
    </location>
</feature>
<keyword evidence="7 10" id="KW-0119">Carbohydrate metabolism</keyword>
<dbReference type="Pfam" id="PF00404">
    <property type="entry name" value="Dockerin_1"/>
    <property type="match status" value="1"/>
</dbReference>
<evidence type="ECO:0000259" key="13">
    <source>
        <dbReference type="PROSITE" id="PS51761"/>
    </source>
</evidence>
<dbReference type="Pfam" id="PF00457">
    <property type="entry name" value="Glyco_hydro_11"/>
    <property type="match status" value="1"/>
</dbReference>
<evidence type="ECO:0000256" key="4">
    <source>
        <dbReference type="ARBA" id="ARBA00022651"/>
    </source>
</evidence>
<keyword evidence="5" id="KW-0732">Signal</keyword>
<feature type="domain" description="Dockerin" evidence="14">
    <location>
        <begin position="336"/>
        <end position="402"/>
    </location>
</feature>
<name>A0A2S8RF04_9FIRM</name>
<feature type="domain" description="GH11" evidence="13">
    <location>
        <begin position="1"/>
        <end position="170"/>
    </location>
</feature>
<evidence type="ECO:0000256" key="10">
    <source>
        <dbReference type="PROSITE-ProRule" id="PRU01097"/>
    </source>
</evidence>
<dbReference type="GO" id="GO:0045493">
    <property type="term" value="P:xylan catabolic process"/>
    <property type="evidence" value="ECO:0007669"/>
    <property type="project" value="UniProtKB-UniRule"/>
</dbReference>
<feature type="compositionally biased region" description="Low complexity" evidence="11">
    <location>
        <begin position="175"/>
        <end position="191"/>
    </location>
</feature>
<dbReference type="Pfam" id="PF03422">
    <property type="entry name" value="CBM_6"/>
    <property type="match status" value="1"/>
</dbReference>
<sequence length="402" mass="43560">MVLNAGGAFSCEWSNINNILFRKGKKFDQTKTHQQLGEISIRYGVDYYPNGNSYLCVYGWTIDPLVEYYIIESWGNWRPPGAQSKGRINVDGGTYDIYETTRVQQPSIIGTATFQQYWSVRTEKKTSGVVSVSEHFKAWERMGMKMGKMYEVALTIEGYQSSGRANVHTNVLTIGGSSLPGGSDPGTDPGTEPQLPTNPGPDSRKATSRIEAEEYNAVSTSTMEIIGTGDGGNGIGYIESGDSLTFKNVDFGSGANTFTARVASDADTPTNIEIRLNSATGTRVGTLTVASTGDWDAYEEMSTSISNVTGVNDIVLVFSGPVNIDWFTFGNGGSGGNNDLGDINGDGVINTLDLGLLQRHLLEVSFLKQDQLAVADLNKDGRVDSIDYGLLTRYILEVINSF</sequence>
<dbReference type="InterPro" id="IPR006584">
    <property type="entry name" value="Cellulose-bd_IV"/>
</dbReference>
<evidence type="ECO:0000256" key="7">
    <source>
        <dbReference type="ARBA" id="ARBA00023277"/>
    </source>
</evidence>
<dbReference type="SMART" id="SM00606">
    <property type="entry name" value="CBD_IV"/>
    <property type="match status" value="1"/>
</dbReference>
<dbReference type="CDD" id="cd04084">
    <property type="entry name" value="CBM6_xylanase-like"/>
    <property type="match status" value="1"/>
</dbReference>
<dbReference type="InterPro" id="IPR013319">
    <property type="entry name" value="GH11/12"/>
</dbReference>
<organism evidence="15 16">
    <name type="scientific">Acetivibrio saccincola</name>
    <dbReference type="NCBI Taxonomy" id="1677857"/>
    <lineage>
        <taxon>Bacteria</taxon>
        <taxon>Bacillati</taxon>
        <taxon>Bacillota</taxon>
        <taxon>Clostridia</taxon>
        <taxon>Eubacteriales</taxon>
        <taxon>Oscillospiraceae</taxon>
        <taxon>Acetivibrio</taxon>
    </lineage>
</organism>
<evidence type="ECO:0000259" key="12">
    <source>
        <dbReference type="PROSITE" id="PS51175"/>
    </source>
</evidence>
<dbReference type="InterPro" id="IPR018208">
    <property type="entry name" value="GH11_AS_1"/>
</dbReference>
<evidence type="ECO:0000256" key="1">
    <source>
        <dbReference type="ARBA" id="ARBA00000681"/>
    </source>
</evidence>
<dbReference type="GO" id="GO:0031176">
    <property type="term" value="F:endo-1,4-beta-xylanase activity"/>
    <property type="evidence" value="ECO:0007669"/>
    <property type="project" value="UniProtKB-UniRule"/>
</dbReference>
<dbReference type="PROSITE" id="PS00777">
    <property type="entry name" value="GH11_2"/>
    <property type="match status" value="1"/>
</dbReference>
<feature type="domain" description="CBM6" evidence="12">
    <location>
        <begin position="208"/>
        <end position="330"/>
    </location>
</feature>
<evidence type="ECO:0000256" key="9">
    <source>
        <dbReference type="ARBA" id="ARBA00023326"/>
    </source>
</evidence>
<dbReference type="GO" id="GO:0030246">
    <property type="term" value="F:carbohydrate binding"/>
    <property type="evidence" value="ECO:0007669"/>
    <property type="project" value="InterPro"/>
</dbReference>
<evidence type="ECO:0000256" key="3">
    <source>
        <dbReference type="ARBA" id="ARBA00012590"/>
    </source>
</evidence>
<evidence type="ECO:0000256" key="2">
    <source>
        <dbReference type="ARBA" id="ARBA00004851"/>
    </source>
</evidence>
<dbReference type="PROSITE" id="PS00776">
    <property type="entry name" value="GH11_1"/>
    <property type="match status" value="1"/>
</dbReference>
<dbReference type="UniPathway" id="UPA00114"/>
<dbReference type="SUPFAM" id="SSF63446">
    <property type="entry name" value="Type I dockerin domain"/>
    <property type="match status" value="1"/>
</dbReference>
<dbReference type="InterPro" id="IPR036439">
    <property type="entry name" value="Dockerin_dom_sf"/>
</dbReference>
<comment type="catalytic activity">
    <reaction evidence="1 10">
        <text>Endohydrolysis of (1-&gt;4)-beta-D-xylosidic linkages in xylans.</text>
        <dbReference type="EC" id="3.2.1.8"/>
    </reaction>
</comment>
<dbReference type="InterPro" id="IPR013320">
    <property type="entry name" value="ConA-like_dom_sf"/>
</dbReference>
<dbReference type="EC" id="3.2.1.8" evidence="3 10"/>
<dbReference type="OrthoDB" id="9806342at2"/>
<dbReference type="PROSITE" id="PS00448">
    <property type="entry name" value="CLOS_CELLULOSOME_RPT"/>
    <property type="match status" value="1"/>
</dbReference>
<protein>
    <recommendedName>
        <fullName evidence="3 10">endo-1,4-beta-xylanase</fullName>
        <ecNumber evidence="3 10">3.2.1.8</ecNumber>
    </recommendedName>
</protein>
<evidence type="ECO:0000256" key="8">
    <source>
        <dbReference type="ARBA" id="ARBA00023295"/>
    </source>
</evidence>
<dbReference type="PROSITE" id="PS51761">
    <property type="entry name" value="GH11_3"/>
    <property type="match status" value="1"/>
</dbReference>
<dbReference type="InterPro" id="IPR008979">
    <property type="entry name" value="Galactose-bd-like_sf"/>
</dbReference>
<dbReference type="SUPFAM" id="SSF49899">
    <property type="entry name" value="Concanavalin A-like lectins/glucanases"/>
    <property type="match status" value="1"/>
</dbReference>
<evidence type="ECO:0000313" key="16">
    <source>
        <dbReference type="Proteomes" id="UP000239720"/>
    </source>
</evidence>
<feature type="active site" description="Proton donor" evidence="10">
    <location>
        <position position="157"/>
    </location>
</feature>
<evidence type="ECO:0000259" key="14">
    <source>
        <dbReference type="PROSITE" id="PS51766"/>
    </source>
</evidence>
<evidence type="ECO:0000313" key="15">
    <source>
        <dbReference type="EMBL" id="PQQ68366.1"/>
    </source>
</evidence>